<evidence type="ECO:0000313" key="3">
    <source>
        <dbReference type="Proteomes" id="UP000326950"/>
    </source>
</evidence>
<evidence type="ECO:0000256" key="1">
    <source>
        <dbReference type="SAM" id="MobiDB-lite"/>
    </source>
</evidence>
<gene>
    <name evidence="2" type="ORF">BDV40DRAFT_172481</name>
</gene>
<dbReference type="OrthoDB" id="4445591at2759"/>
<organism evidence="2 3">
    <name type="scientific">Aspergillus tamarii</name>
    <dbReference type="NCBI Taxonomy" id="41984"/>
    <lineage>
        <taxon>Eukaryota</taxon>
        <taxon>Fungi</taxon>
        <taxon>Dikarya</taxon>
        <taxon>Ascomycota</taxon>
        <taxon>Pezizomycotina</taxon>
        <taxon>Eurotiomycetes</taxon>
        <taxon>Eurotiomycetidae</taxon>
        <taxon>Eurotiales</taxon>
        <taxon>Aspergillaceae</taxon>
        <taxon>Aspergillus</taxon>
        <taxon>Aspergillus subgen. Circumdati</taxon>
    </lineage>
</organism>
<proteinExistence type="predicted"/>
<dbReference type="EMBL" id="ML738635">
    <property type="protein sequence ID" value="KAE8161956.1"/>
    <property type="molecule type" value="Genomic_DNA"/>
</dbReference>
<dbReference type="Proteomes" id="UP000326950">
    <property type="component" value="Unassembled WGS sequence"/>
</dbReference>
<feature type="region of interest" description="Disordered" evidence="1">
    <location>
        <begin position="183"/>
        <end position="204"/>
    </location>
</feature>
<dbReference type="AlphaFoldDB" id="A0A5N6UTJ4"/>
<protein>
    <submittedName>
        <fullName evidence="2">Uncharacterized protein</fullName>
    </submittedName>
</protein>
<reference evidence="2 3" key="1">
    <citation type="submission" date="2019-04" db="EMBL/GenBank/DDBJ databases">
        <title>Friends and foes A comparative genomics study of 23 Aspergillus species from section Flavi.</title>
        <authorList>
            <consortium name="DOE Joint Genome Institute"/>
            <person name="Kjaerbolling I."/>
            <person name="Vesth T."/>
            <person name="Frisvad J.C."/>
            <person name="Nybo J.L."/>
            <person name="Theobald S."/>
            <person name="Kildgaard S."/>
            <person name="Isbrandt T."/>
            <person name="Kuo A."/>
            <person name="Sato A."/>
            <person name="Lyhne E.K."/>
            <person name="Kogle M.E."/>
            <person name="Wiebenga A."/>
            <person name="Kun R.S."/>
            <person name="Lubbers R.J."/>
            <person name="Makela M.R."/>
            <person name="Barry K."/>
            <person name="Chovatia M."/>
            <person name="Clum A."/>
            <person name="Daum C."/>
            <person name="Haridas S."/>
            <person name="He G."/>
            <person name="LaButti K."/>
            <person name="Lipzen A."/>
            <person name="Mondo S."/>
            <person name="Riley R."/>
            <person name="Salamov A."/>
            <person name="Simmons B.A."/>
            <person name="Magnuson J.K."/>
            <person name="Henrissat B."/>
            <person name="Mortensen U.H."/>
            <person name="Larsen T.O."/>
            <person name="Devries R.P."/>
            <person name="Grigoriev I.V."/>
            <person name="Machida M."/>
            <person name="Baker S.E."/>
            <person name="Andersen M.R."/>
        </authorList>
    </citation>
    <scope>NUCLEOTIDE SEQUENCE [LARGE SCALE GENOMIC DNA]</scope>
    <source>
        <strain evidence="2 3">CBS 117626</strain>
    </source>
</reference>
<accession>A0A5N6UTJ4</accession>
<evidence type="ECO:0000313" key="2">
    <source>
        <dbReference type="EMBL" id="KAE8161956.1"/>
    </source>
</evidence>
<sequence>MSVSTKCSLYWVDLQDFVIERDQDPATCNSDMTECVITGPSGRKLKATCDSTLQYTGAADPSYSKYFCVCGGKAVSVPETVNCADKCYNLSHPFPTCDYLDIYNGFTSDSPSNLILEEICDAYRCDVSGVNCTSNGSWLYQCDNRKHDSPGVSSTHSYVCNCTGPAAIPPEYSGKPNGTSCGKSSATAVSPSQNTASQSSNSDQMPNCPSMLVVILGILAALRAIC</sequence>
<keyword evidence="3" id="KW-1185">Reference proteome</keyword>
<name>A0A5N6UTJ4_ASPTM</name>